<evidence type="ECO:0000313" key="1">
    <source>
        <dbReference type="EMBL" id="GHB05093.1"/>
    </source>
</evidence>
<accession>A0A8J3G3M0</accession>
<reference evidence="1" key="2">
    <citation type="submission" date="2020-09" db="EMBL/GenBank/DDBJ databases">
        <authorList>
            <person name="Sun Q."/>
            <person name="Kim S."/>
        </authorList>
    </citation>
    <scope>NUCLEOTIDE SEQUENCE</scope>
    <source>
        <strain evidence="1">KCTC 32513</strain>
    </source>
</reference>
<dbReference type="Proteomes" id="UP000634004">
    <property type="component" value="Unassembled WGS sequence"/>
</dbReference>
<organism evidence="1 2">
    <name type="scientific">Algimonas arctica</name>
    <dbReference type="NCBI Taxonomy" id="1479486"/>
    <lineage>
        <taxon>Bacteria</taxon>
        <taxon>Pseudomonadati</taxon>
        <taxon>Pseudomonadota</taxon>
        <taxon>Alphaproteobacteria</taxon>
        <taxon>Maricaulales</taxon>
        <taxon>Robiginitomaculaceae</taxon>
        <taxon>Algimonas</taxon>
    </lineage>
</organism>
<dbReference type="RefSeq" id="WP_189499657.1">
    <property type="nucleotide sequence ID" value="NZ_BMZH01000024.1"/>
</dbReference>
<keyword evidence="2" id="KW-1185">Reference proteome</keyword>
<gene>
    <name evidence="1" type="ORF">GCM10009069_29510</name>
</gene>
<comment type="caution">
    <text evidence="1">The sequence shown here is derived from an EMBL/GenBank/DDBJ whole genome shotgun (WGS) entry which is preliminary data.</text>
</comment>
<reference evidence="1" key="1">
    <citation type="journal article" date="2014" name="Int. J. Syst. Evol. Microbiol.">
        <title>Complete genome sequence of Corynebacterium casei LMG S-19264T (=DSM 44701T), isolated from a smear-ripened cheese.</title>
        <authorList>
            <consortium name="US DOE Joint Genome Institute (JGI-PGF)"/>
            <person name="Walter F."/>
            <person name="Albersmeier A."/>
            <person name="Kalinowski J."/>
            <person name="Ruckert C."/>
        </authorList>
    </citation>
    <scope>NUCLEOTIDE SEQUENCE</scope>
    <source>
        <strain evidence="1">KCTC 32513</strain>
    </source>
</reference>
<protein>
    <submittedName>
        <fullName evidence="1">Uncharacterized protein</fullName>
    </submittedName>
</protein>
<dbReference type="AlphaFoldDB" id="A0A8J3G3M0"/>
<proteinExistence type="predicted"/>
<sequence>MVLTLWRKSGQPEVMVSLFVFAALIFLFPMNVQAQADSERNPFSESSEHDFKSLSEQERDNMRNRICLALNVARTDEQMSLSDTIDTLISEHGEFDETAQNHDLKKANFWNAYSPSMSCPPTAGLYPQQHVFKRAILMAVYSEALNQYFLADSKKFPIDMNVIEVEADGTPTTVLDFIDYILAREEAREAFNVGQIIRLRRTIEVRFDGKRAIDMDRQELEKRLQQFQDLNPSRG</sequence>
<dbReference type="EMBL" id="BMZH01000024">
    <property type="protein sequence ID" value="GHB05093.1"/>
    <property type="molecule type" value="Genomic_DNA"/>
</dbReference>
<evidence type="ECO:0000313" key="2">
    <source>
        <dbReference type="Proteomes" id="UP000634004"/>
    </source>
</evidence>
<name>A0A8J3G3M0_9PROT</name>